<evidence type="ECO:0000256" key="2">
    <source>
        <dbReference type="ARBA" id="ARBA00022676"/>
    </source>
</evidence>
<protein>
    <recommendedName>
        <fullName evidence="6">Fucosyltransferase</fullName>
        <ecNumber evidence="6">2.4.1.-</ecNumber>
    </recommendedName>
</protein>
<evidence type="ECO:0000256" key="4">
    <source>
        <dbReference type="ARBA" id="ARBA00023180"/>
    </source>
</evidence>
<dbReference type="EMBL" id="CM026424">
    <property type="protein sequence ID" value="KAG0578811.1"/>
    <property type="molecule type" value="Genomic_DNA"/>
</dbReference>
<dbReference type="Proteomes" id="UP000822688">
    <property type="component" value="Chromosome 4"/>
</dbReference>
<dbReference type="GO" id="GO:0008107">
    <property type="term" value="F:galactoside 2-alpha-L-fucosyltransferase activity"/>
    <property type="evidence" value="ECO:0007669"/>
    <property type="project" value="InterPro"/>
</dbReference>
<gene>
    <name evidence="7" type="ORF">KC19_4G051000</name>
</gene>
<dbReference type="EC" id="2.4.1.-" evidence="6"/>
<proteinExistence type="inferred from homology"/>
<accession>A0A8T0I809</accession>
<dbReference type="AlphaFoldDB" id="A0A8T0I809"/>
<dbReference type="PANTHER" id="PTHR31889:SF86">
    <property type="entry name" value="FUCOSYLTRANSFERASE"/>
    <property type="match status" value="1"/>
</dbReference>
<dbReference type="InterPro" id="IPR004938">
    <property type="entry name" value="XG_FTase"/>
</dbReference>
<keyword evidence="5 6" id="KW-0961">Cell wall biogenesis/degradation</keyword>
<keyword evidence="2 6" id="KW-0328">Glycosyltransferase</keyword>
<evidence type="ECO:0000256" key="6">
    <source>
        <dbReference type="RuleBase" id="RU367004"/>
    </source>
</evidence>
<evidence type="ECO:0000256" key="5">
    <source>
        <dbReference type="ARBA" id="ARBA00023316"/>
    </source>
</evidence>
<dbReference type="PANTHER" id="PTHR31889">
    <property type="entry name" value="FUCOSYLTRANSFERASE 2-RELATED"/>
    <property type="match status" value="1"/>
</dbReference>
<dbReference type="GO" id="GO:0042546">
    <property type="term" value="P:cell wall biogenesis"/>
    <property type="evidence" value="ECO:0007669"/>
    <property type="project" value="InterPro"/>
</dbReference>
<dbReference type="GO" id="GO:0071555">
    <property type="term" value="P:cell wall organization"/>
    <property type="evidence" value="ECO:0007669"/>
    <property type="project" value="UniProtKB-UniRule"/>
</dbReference>
<reference evidence="7" key="1">
    <citation type="submission" date="2020-06" db="EMBL/GenBank/DDBJ databases">
        <title>WGS assembly of Ceratodon purpureus strain R40.</title>
        <authorList>
            <person name="Carey S.B."/>
            <person name="Jenkins J."/>
            <person name="Shu S."/>
            <person name="Lovell J.T."/>
            <person name="Sreedasyam A."/>
            <person name="Maumus F."/>
            <person name="Tiley G.P."/>
            <person name="Fernandez-Pozo N."/>
            <person name="Barry K."/>
            <person name="Chen C."/>
            <person name="Wang M."/>
            <person name="Lipzen A."/>
            <person name="Daum C."/>
            <person name="Saski C.A."/>
            <person name="Payton A.C."/>
            <person name="Mcbreen J.C."/>
            <person name="Conrad R.E."/>
            <person name="Kollar L.M."/>
            <person name="Olsson S."/>
            <person name="Huttunen S."/>
            <person name="Landis J.B."/>
            <person name="Wickett N.J."/>
            <person name="Johnson M.G."/>
            <person name="Rensing S.A."/>
            <person name="Grimwood J."/>
            <person name="Schmutz J."/>
            <person name="Mcdaniel S.F."/>
        </authorList>
    </citation>
    <scope>NUCLEOTIDE SEQUENCE</scope>
    <source>
        <strain evidence="7">R40</strain>
    </source>
</reference>
<keyword evidence="8" id="KW-1185">Reference proteome</keyword>
<comment type="subcellular location">
    <subcellularLocation>
        <location evidence="6">Golgi apparatus</location>
        <location evidence="6">Golgi stack membrane</location>
        <topology evidence="6">Single-pass type II membrane protein</topology>
    </subcellularLocation>
</comment>
<keyword evidence="3 6" id="KW-0808">Transferase</keyword>
<evidence type="ECO:0000256" key="3">
    <source>
        <dbReference type="ARBA" id="ARBA00022679"/>
    </source>
</evidence>
<name>A0A8T0I809_CERPU</name>
<dbReference type="Pfam" id="PF03254">
    <property type="entry name" value="XG_FTase"/>
    <property type="match status" value="1"/>
</dbReference>
<organism evidence="7 8">
    <name type="scientific">Ceratodon purpureus</name>
    <name type="common">Fire moss</name>
    <name type="synonym">Dicranum purpureum</name>
    <dbReference type="NCBI Taxonomy" id="3225"/>
    <lineage>
        <taxon>Eukaryota</taxon>
        <taxon>Viridiplantae</taxon>
        <taxon>Streptophyta</taxon>
        <taxon>Embryophyta</taxon>
        <taxon>Bryophyta</taxon>
        <taxon>Bryophytina</taxon>
        <taxon>Bryopsida</taxon>
        <taxon>Dicranidae</taxon>
        <taxon>Pseudoditrichales</taxon>
        <taxon>Ditrichaceae</taxon>
        <taxon>Ceratodon</taxon>
    </lineage>
</organism>
<comment type="similarity">
    <text evidence="1 6">Belongs to the glycosyltransferase 37 family.</text>
</comment>
<evidence type="ECO:0000313" key="8">
    <source>
        <dbReference type="Proteomes" id="UP000822688"/>
    </source>
</evidence>
<evidence type="ECO:0000313" key="7">
    <source>
        <dbReference type="EMBL" id="KAG0578811.1"/>
    </source>
</evidence>
<evidence type="ECO:0000256" key="1">
    <source>
        <dbReference type="ARBA" id="ARBA00010481"/>
    </source>
</evidence>
<comment type="caution">
    <text evidence="7">The sequence shown here is derived from an EMBL/GenBank/DDBJ whole genome shotgun (WGS) entry which is preliminary data.</text>
</comment>
<dbReference type="GO" id="GO:0032580">
    <property type="term" value="C:Golgi cisterna membrane"/>
    <property type="evidence" value="ECO:0007669"/>
    <property type="project" value="UniProtKB-SubCell"/>
</dbReference>
<keyword evidence="6" id="KW-0333">Golgi apparatus</keyword>
<keyword evidence="4" id="KW-0325">Glycoprotein</keyword>
<comment type="function">
    <text evidence="6">May be involved in cell wall biosynthesis.</text>
</comment>
<sequence length="569" mass="64000">MVRDKAKMKGGRRVTLLRLVLVVPVFLLLCFAFTLPLSSFESSRPLGNGFPVRDPVIPLVGNAGESPVQALVGALRSATVAASAYRNVSFNDVDAETWRYYNPCKARAELGPRYARRPRANLVDPNPQWDLVLEEYAALHRTCMRTVGNITEYYLSGATTSSCKFLIMEIGGVGLGNKVAVMISAMLYAVLTQRVILVNGESLLPWTMCEPFLGSCWMLDQHFPLPGRHGWESTMLGRWAGWESPDWKSSRYFEKGVDARKAGRDAPSVSAVKVDHSDPEKTRFFCNTEQAFLTKATWLHFSGCLYFLPKLFAVPAFRPALEALFPDPSLTLTYLLRSLMLPRNDVWEQVKQHDQDLFADVDHRVGIQIRFLYGRKVYFKGASKRANDHVKQCVAENNILPKIELETKSSSVRPGQVTRVLVTSLHTALSEELLKMYENRRTATGETVKITQLTHRGQQGFSTDEDLKAMVEIMLLSLVDELLVTPLSTFGGLAQAYGAILPWFVEVKKDDVPCARAQTFDLCYQMAHSHYDCPHEPNIDRKLIQSVLPYMRRCLPIEESIGLQLVSSK</sequence>
<dbReference type="GO" id="GO:0009969">
    <property type="term" value="P:xyloglucan biosynthetic process"/>
    <property type="evidence" value="ECO:0007669"/>
    <property type="project" value="TreeGrafter"/>
</dbReference>